<proteinExistence type="predicted"/>
<protein>
    <recommendedName>
        <fullName evidence="3">Uracil-DNA glycosylase-like domain-containing protein</fullName>
    </recommendedName>
</protein>
<evidence type="ECO:0008006" key="3">
    <source>
        <dbReference type="Google" id="ProtNLM"/>
    </source>
</evidence>
<dbReference type="RefSeq" id="WP_157928398.1">
    <property type="nucleotide sequence ID" value="NZ_LT841358.1"/>
</dbReference>
<organism evidence="1 2">
    <name type="scientific">Candidatus Nitrosotalea okcheonensis</name>
    <dbReference type="NCBI Taxonomy" id="1903276"/>
    <lineage>
        <taxon>Archaea</taxon>
        <taxon>Nitrososphaerota</taxon>
        <taxon>Nitrososphaeria</taxon>
        <taxon>Nitrosotaleales</taxon>
        <taxon>Nitrosotaleaceae</taxon>
        <taxon>Nitrosotalea</taxon>
    </lineage>
</organism>
<reference evidence="2" key="1">
    <citation type="submission" date="2017-03" db="EMBL/GenBank/DDBJ databases">
        <authorList>
            <person name="Herbold C."/>
        </authorList>
    </citation>
    <scope>NUCLEOTIDE SEQUENCE [LARGE SCALE GENOMIC DNA]</scope>
</reference>
<dbReference type="AlphaFoldDB" id="A0A2H1FIU7"/>
<evidence type="ECO:0000313" key="2">
    <source>
        <dbReference type="Proteomes" id="UP000230607"/>
    </source>
</evidence>
<evidence type="ECO:0000313" key="1">
    <source>
        <dbReference type="EMBL" id="SMH72668.1"/>
    </source>
</evidence>
<keyword evidence="2" id="KW-1185">Reference proteome</keyword>
<accession>A0A2H1FIU7</accession>
<gene>
    <name evidence="1" type="ORF">NCS_30508</name>
</gene>
<sequence>MEQLKNDWHYRTFEELNINKWAEELTRKVYDEWKSKYNDLDSGFKVFYTPVRQNPEIVIVSYNPGGDEEDFIKENRMEFDKRNFSLEKDNFYQRTPEHHFSEKVIQFFKGNETLLKNSVAFPLIFFRSKKANKIGSQYALNKRKEMKKFCYDKVSEILRIIRPQILLVYGLHTYDTLKKEGIINAKEIEIKRSGRRRIACVADWNGVLVFSMLHPTGARISNKEFDESKKWFFDEVNNHFSSKQKYS</sequence>
<dbReference type="EMBL" id="LT841358">
    <property type="protein sequence ID" value="SMH72668.1"/>
    <property type="molecule type" value="Genomic_DNA"/>
</dbReference>
<name>A0A2H1FIU7_9ARCH</name>
<dbReference type="Proteomes" id="UP000230607">
    <property type="component" value="Chromosome 1"/>
</dbReference>